<dbReference type="Proteomes" id="UP000706333">
    <property type="component" value="Unassembled WGS sequence"/>
</dbReference>
<dbReference type="PANTHER" id="PTHR28047">
    <property type="entry name" value="PROTEIN DCG1"/>
    <property type="match status" value="1"/>
</dbReference>
<accession>A0A934TER1</accession>
<dbReference type="PANTHER" id="PTHR28047:SF5">
    <property type="entry name" value="PROTEIN DCG1"/>
    <property type="match status" value="1"/>
</dbReference>
<comment type="caution">
    <text evidence="2">The sequence shown here is derived from an EMBL/GenBank/DDBJ whole genome shotgun (WGS) entry which is preliminary data.</text>
</comment>
<sequence>MSGPILVVNPNANPAVTAGMDAALACYRLPGGPSIECLTLADGPFGIESPADAQRAIPPLMALVQARPDAGAIVIACYSDPGLDVCRSLTAAPVFGIQEAGVLTAMARADRFGVIAVADGSIPRHRLHLRRMGVLGRLAGERAVNLSVDQTARPEAEAPLTAVGAALCADGAEAIVLGCAGMSRHQAALSRSLGVPVIDPVRAAVAMALGALLAPD</sequence>
<comment type="similarity">
    <text evidence="1">Belongs to the HyuE racemase family.</text>
</comment>
<dbReference type="AlphaFoldDB" id="A0A934TER1"/>
<dbReference type="InterPro" id="IPR052186">
    <property type="entry name" value="Hydantoin_racemase-like"/>
</dbReference>
<name>A0A934TER1_9RHOB</name>
<reference evidence="2" key="1">
    <citation type="submission" date="2017-05" db="EMBL/GenBank/DDBJ databases">
        <authorList>
            <person name="Imhoff J.F."/>
            <person name="Rahn T."/>
            <person name="Kuenzel S."/>
            <person name="Neulinger S.C."/>
        </authorList>
    </citation>
    <scope>NUCLEOTIDE SEQUENCE</scope>
    <source>
        <strain evidence="2">LMG 28126</strain>
    </source>
</reference>
<dbReference type="Gene3D" id="3.40.50.12500">
    <property type="match status" value="1"/>
</dbReference>
<evidence type="ECO:0000256" key="1">
    <source>
        <dbReference type="ARBA" id="ARBA00038414"/>
    </source>
</evidence>
<proteinExistence type="inferred from homology"/>
<reference evidence="2" key="2">
    <citation type="journal article" date="2020" name="Microorganisms">
        <title>Osmotic Adaptation and Compatible Solute Biosynthesis of Phototrophic Bacteria as Revealed from Genome Analyses.</title>
        <authorList>
            <person name="Imhoff J.F."/>
            <person name="Rahn T."/>
            <person name="Kunzel S."/>
            <person name="Keller A."/>
            <person name="Neulinger S.C."/>
        </authorList>
    </citation>
    <scope>NUCLEOTIDE SEQUENCE</scope>
    <source>
        <strain evidence="2">LMG 28126</strain>
    </source>
</reference>
<dbReference type="GO" id="GO:0047661">
    <property type="term" value="F:amino-acid racemase activity"/>
    <property type="evidence" value="ECO:0007669"/>
    <property type="project" value="InterPro"/>
</dbReference>
<protein>
    <submittedName>
        <fullName evidence="2">Asp/Glu racemase</fullName>
    </submittedName>
</protein>
<dbReference type="InterPro" id="IPR015942">
    <property type="entry name" value="Asp/Glu/hydantoin_racemase"/>
</dbReference>
<dbReference type="InterPro" id="IPR053714">
    <property type="entry name" value="Iso_Racemase_Enz_sf"/>
</dbReference>
<dbReference type="Pfam" id="PF01177">
    <property type="entry name" value="Asp_Glu_race"/>
    <property type="match status" value="1"/>
</dbReference>
<keyword evidence="3" id="KW-1185">Reference proteome</keyword>
<evidence type="ECO:0000313" key="2">
    <source>
        <dbReference type="EMBL" id="MBK5925940.1"/>
    </source>
</evidence>
<evidence type="ECO:0000313" key="3">
    <source>
        <dbReference type="Proteomes" id="UP000706333"/>
    </source>
</evidence>
<organism evidence="2 3">
    <name type="scientific">Rhodobaculum claviforme</name>
    <dbReference type="NCBI Taxonomy" id="1549854"/>
    <lineage>
        <taxon>Bacteria</taxon>
        <taxon>Pseudomonadati</taxon>
        <taxon>Pseudomonadota</taxon>
        <taxon>Alphaproteobacteria</taxon>
        <taxon>Rhodobacterales</taxon>
        <taxon>Paracoccaceae</taxon>
        <taxon>Rhodobaculum</taxon>
    </lineage>
</organism>
<dbReference type="RefSeq" id="WP_201155465.1">
    <property type="nucleotide sequence ID" value="NZ_NHSD01000063.1"/>
</dbReference>
<gene>
    <name evidence="2" type="ORF">CCR87_00975</name>
</gene>
<dbReference type="EMBL" id="NHSD01000063">
    <property type="protein sequence ID" value="MBK5925940.1"/>
    <property type="molecule type" value="Genomic_DNA"/>
</dbReference>